<evidence type="ECO:0000256" key="1">
    <source>
        <dbReference type="SAM" id="MobiDB-lite"/>
    </source>
</evidence>
<dbReference type="EMBL" id="FN649760">
    <property type="protein sequence ID" value="CBJ29719.1"/>
    <property type="molecule type" value="Genomic_DNA"/>
</dbReference>
<feature type="region of interest" description="Disordered" evidence="1">
    <location>
        <begin position="295"/>
        <end position="316"/>
    </location>
</feature>
<feature type="compositionally biased region" description="Basic and acidic residues" evidence="1">
    <location>
        <begin position="447"/>
        <end position="461"/>
    </location>
</feature>
<dbReference type="Pfam" id="PF13460">
    <property type="entry name" value="NAD_binding_10"/>
    <property type="match status" value="1"/>
</dbReference>
<dbReference type="SUPFAM" id="SSF51735">
    <property type="entry name" value="NAD(P)-binding Rossmann-fold domains"/>
    <property type="match status" value="1"/>
</dbReference>
<feature type="domain" description="NAD(P)-binding" evidence="3">
    <location>
        <begin position="120"/>
        <end position="239"/>
    </location>
</feature>
<dbReference type="AlphaFoldDB" id="D7FLF1"/>
<dbReference type="OrthoDB" id="192134at2759"/>
<feature type="chain" id="PRO_5003095531" description="NAD(P)-binding domain-containing protein" evidence="2">
    <location>
        <begin position="18"/>
        <end position="478"/>
    </location>
</feature>
<evidence type="ECO:0000313" key="5">
    <source>
        <dbReference type="Proteomes" id="UP000002630"/>
    </source>
</evidence>
<evidence type="ECO:0000256" key="2">
    <source>
        <dbReference type="SAM" id="SignalP"/>
    </source>
</evidence>
<dbReference type="InterPro" id="IPR036291">
    <property type="entry name" value="NAD(P)-bd_dom_sf"/>
</dbReference>
<proteinExistence type="predicted"/>
<keyword evidence="2" id="KW-0732">Signal</keyword>
<reference evidence="4 5" key="1">
    <citation type="journal article" date="2010" name="Nature">
        <title>The Ectocarpus genome and the independent evolution of multicellularity in brown algae.</title>
        <authorList>
            <person name="Cock J.M."/>
            <person name="Sterck L."/>
            <person name="Rouze P."/>
            <person name="Scornet D."/>
            <person name="Allen A.E."/>
            <person name="Amoutzias G."/>
            <person name="Anthouard V."/>
            <person name="Artiguenave F."/>
            <person name="Aury J.M."/>
            <person name="Badger J.H."/>
            <person name="Beszteri B."/>
            <person name="Billiau K."/>
            <person name="Bonnet E."/>
            <person name="Bothwell J.H."/>
            <person name="Bowler C."/>
            <person name="Boyen C."/>
            <person name="Brownlee C."/>
            <person name="Carrano C.J."/>
            <person name="Charrier B."/>
            <person name="Cho G.Y."/>
            <person name="Coelho S.M."/>
            <person name="Collen J."/>
            <person name="Corre E."/>
            <person name="Da Silva C."/>
            <person name="Delage L."/>
            <person name="Delaroque N."/>
            <person name="Dittami S.M."/>
            <person name="Doulbeau S."/>
            <person name="Elias M."/>
            <person name="Farnham G."/>
            <person name="Gachon C.M."/>
            <person name="Gschloessl B."/>
            <person name="Heesch S."/>
            <person name="Jabbari K."/>
            <person name="Jubin C."/>
            <person name="Kawai H."/>
            <person name="Kimura K."/>
            <person name="Kloareg B."/>
            <person name="Kupper F.C."/>
            <person name="Lang D."/>
            <person name="Le Bail A."/>
            <person name="Leblanc C."/>
            <person name="Lerouge P."/>
            <person name="Lohr M."/>
            <person name="Lopez P.J."/>
            <person name="Martens C."/>
            <person name="Maumus F."/>
            <person name="Michel G."/>
            <person name="Miranda-Saavedra D."/>
            <person name="Morales J."/>
            <person name="Moreau H."/>
            <person name="Motomura T."/>
            <person name="Nagasato C."/>
            <person name="Napoli C.A."/>
            <person name="Nelson D.R."/>
            <person name="Nyvall-Collen P."/>
            <person name="Peters A.F."/>
            <person name="Pommier C."/>
            <person name="Potin P."/>
            <person name="Poulain J."/>
            <person name="Quesneville H."/>
            <person name="Read B."/>
            <person name="Rensing S.A."/>
            <person name="Ritter A."/>
            <person name="Rousvoal S."/>
            <person name="Samanta M."/>
            <person name="Samson G."/>
            <person name="Schroeder D.C."/>
            <person name="Segurens B."/>
            <person name="Strittmatter M."/>
            <person name="Tonon T."/>
            <person name="Tregear J.W."/>
            <person name="Valentin K."/>
            <person name="von Dassow P."/>
            <person name="Yamagishi T."/>
            <person name="Van de Peer Y."/>
            <person name="Wincker P."/>
        </authorList>
    </citation>
    <scope>NUCLEOTIDE SEQUENCE [LARGE SCALE GENOMIC DNA]</scope>
    <source>
        <strain evidence="5">Ec32 / CCAP1310/4</strain>
    </source>
</reference>
<feature type="region of interest" description="Disordered" evidence="1">
    <location>
        <begin position="387"/>
        <end position="478"/>
    </location>
</feature>
<dbReference type="eggNOG" id="ENOG502S841">
    <property type="taxonomic scope" value="Eukaryota"/>
</dbReference>
<evidence type="ECO:0000259" key="3">
    <source>
        <dbReference type="Pfam" id="PF13460"/>
    </source>
</evidence>
<dbReference type="InParanoid" id="D7FLF1"/>
<protein>
    <recommendedName>
        <fullName evidence="3">NAD(P)-binding domain-containing protein</fullName>
    </recommendedName>
</protein>
<evidence type="ECO:0000313" key="4">
    <source>
        <dbReference type="EMBL" id="CBJ29719.1"/>
    </source>
</evidence>
<feature type="signal peptide" evidence="2">
    <location>
        <begin position="1"/>
        <end position="17"/>
    </location>
</feature>
<organism evidence="4 5">
    <name type="scientific">Ectocarpus siliculosus</name>
    <name type="common">Brown alga</name>
    <name type="synonym">Conferva siliculosa</name>
    <dbReference type="NCBI Taxonomy" id="2880"/>
    <lineage>
        <taxon>Eukaryota</taxon>
        <taxon>Sar</taxon>
        <taxon>Stramenopiles</taxon>
        <taxon>Ochrophyta</taxon>
        <taxon>PX clade</taxon>
        <taxon>Phaeophyceae</taxon>
        <taxon>Ectocarpales</taxon>
        <taxon>Ectocarpaceae</taxon>
        <taxon>Ectocarpus</taxon>
    </lineage>
</organism>
<gene>
    <name evidence="4" type="ORF">Esi_0159_0056</name>
</gene>
<name>D7FLF1_ECTSI</name>
<dbReference type="Proteomes" id="UP000002630">
    <property type="component" value="Unassembled WGS sequence"/>
</dbReference>
<dbReference type="InterPro" id="IPR016040">
    <property type="entry name" value="NAD(P)-bd_dom"/>
</dbReference>
<keyword evidence="5" id="KW-1185">Reference proteome</keyword>
<accession>D7FLF1</accession>
<feature type="compositionally biased region" description="Acidic residues" evidence="1">
    <location>
        <begin position="404"/>
        <end position="424"/>
    </location>
</feature>
<sequence length="478" mass="52925">MRRCFALSLALATSVESFLPAPGVNSFVSRSGSYGTGLNNERSGLPAARQRAADIAMSADGGKVLVTGFLNSKQRTDQFVFDILQAQGRWEKIVAFSDSVSFAKKRLVSRKSRYSGLLDVLEFEEGDKYDAATMEEKLKGISAWLCFDCEGDKIKESVEFAKKAGVKSMVISSTVSAADASSAGVEDALKDSGLEYTFIRVGEVVEGKEGGSVMVGNVTDELPMEQVVRDDIVRLSAEAFMMENATNTAFAFGKGDDIALAYLKELRQNGTDRRTEMSTLISGGFLEYQAIKEAEEAEKNKPPPSKEELEAQEKAFQEEREAEYAAIREQNAIKRQEDDIKLVEKEAKEFLEKEWNAQFWSRTTSLTEEEYFEDDDNWDRAMKHGYDVVNTARGFPPKYKKELEGEEEAEDDDDDEDDEDDEPKEADTTTSSENDAVSVTKPTKTGSKADVEVSKEITAESKDEESDGPAESPKAKLD</sequence>
<feature type="compositionally biased region" description="Polar residues" evidence="1">
    <location>
        <begin position="428"/>
        <end position="446"/>
    </location>
</feature>
<dbReference type="Gene3D" id="3.40.50.720">
    <property type="entry name" value="NAD(P)-binding Rossmann-like Domain"/>
    <property type="match status" value="1"/>
</dbReference>